<dbReference type="SUPFAM" id="SSF55874">
    <property type="entry name" value="ATPase domain of HSP90 chaperone/DNA topoisomerase II/histidine kinase"/>
    <property type="match status" value="1"/>
</dbReference>
<dbReference type="AlphaFoldDB" id="A0A2S5SYM6"/>
<evidence type="ECO:0000256" key="1">
    <source>
        <dbReference type="SAM" id="Coils"/>
    </source>
</evidence>
<dbReference type="Gene3D" id="3.30.565.10">
    <property type="entry name" value="Histidine kinase-like ATPase, C-terminal domain"/>
    <property type="match status" value="1"/>
</dbReference>
<evidence type="ECO:0000313" key="3">
    <source>
        <dbReference type="EMBL" id="PPE67830.1"/>
    </source>
</evidence>
<dbReference type="Pfam" id="PF07568">
    <property type="entry name" value="HisKA_2"/>
    <property type="match status" value="1"/>
</dbReference>
<dbReference type="InterPro" id="IPR052155">
    <property type="entry name" value="Biofilm_reg_signaling"/>
</dbReference>
<dbReference type="PANTHER" id="PTHR44757">
    <property type="entry name" value="DIGUANYLATE CYCLASE DGCP"/>
    <property type="match status" value="1"/>
</dbReference>
<dbReference type="RefSeq" id="WP_104300828.1">
    <property type="nucleotide sequence ID" value="NZ_PSNX01000002.1"/>
</dbReference>
<dbReference type="EMBL" id="PSNX01000002">
    <property type="protein sequence ID" value="PPE67830.1"/>
    <property type="molecule type" value="Genomic_DNA"/>
</dbReference>
<dbReference type="Pfam" id="PF00989">
    <property type="entry name" value="PAS"/>
    <property type="match status" value="1"/>
</dbReference>
<feature type="domain" description="PAS" evidence="2">
    <location>
        <begin position="887"/>
        <end position="958"/>
    </location>
</feature>
<evidence type="ECO:0000259" key="2">
    <source>
        <dbReference type="PROSITE" id="PS50112"/>
    </source>
</evidence>
<feature type="coiled-coil region" evidence="1">
    <location>
        <begin position="997"/>
        <end position="1024"/>
    </location>
</feature>
<proteinExistence type="predicted"/>
<dbReference type="PROSITE" id="PS50112">
    <property type="entry name" value="PAS"/>
    <property type="match status" value="2"/>
</dbReference>
<name>A0A2S5SYM6_9BURK</name>
<dbReference type="SUPFAM" id="SSF55785">
    <property type="entry name" value="PYP-like sensor domain (PAS domain)"/>
    <property type="match status" value="7"/>
</dbReference>
<dbReference type="InterPro" id="IPR013656">
    <property type="entry name" value="PAS_4"/>
</dbReference>
<feature type="domain" description="PAS" evidence="2">
    <location>
        <begin position="138"/>
        <end position="211"/>
    </location>
</feature>
<keyword evidence="1" id="KW-0175">Coiled coil</keyword>
<reference evidence="3 4" key="1">
    <citation type="submission" date="2018-02" db="EMBL/GenBank/DDBJ databases">
        <title>Reclassifiation of [Polyangium] brachysporum DSM 7029 as Guopingzhaonella breviflexa gen. nov., sp. nov., a member of the family Comamonadaceae.</title>
        <authorList>
            <person name="Tang B."/>
        </authorList>
    </citation>
    <scope>NUCLEOTIDE SEQUENCE [LARGE SCALE GENOMIC DNA]</scope>
    <source>
        <strain evidence="3 4">BCRC 80649</strain>
    </source>
</reference>
<dbReference type="InterPro" id="IPR036890">
    <property type="entry name" value="HATPase_C_sf"/>
</dbReference>
<dbReference type="SMART" id="SM00091">
    <property type="entry name" value="PAS"/>
    <property type="match status" value="6"/>
</dbReference>
<accession>A0A2S5SYM6</accession>
<sequence>MSAVNANPPPQVAVDFELHTDPGLWLDKAGRVEAANAAALERLRVAPGGTVQSLVGALGLGAVQWVLSQLRQGGRQPPAQGPQPWMLGPRVMLAGGQAVRVALSQQPSRRWWLRLSLAQAMERSAPPPAPASAADVPALGELRRMFWDSPFPATVQDAQLRLVDVNQALIDYTGFPRDYLIGLDPLVLLHPEDRDAQRLSRQQLSLALGEGEEASAFSQRRLIDAKGQTRWYRAVTHLVRGAAGANPWRFSVLQDCTSEHLAREAAERSVTELGHWFDLTPVGMMLFDEDGLIVRANTALAQLVGELPSSLVDVHDSLRELLGWYSGGPLAGLHPGSAPVHRHGWVEHPGGEERALRAVVRCLEAHRGRRRFMCVIEDRTAEDELDRAQSQLGALVETAHAGLAVFDDERGRFAPSGAAASGQVLPSSQLKAISRELVRSDTLAEFDRVQRALRSGERTEARYAIVHPELGLRWLLTRVEPRVLTSGKRSTSVVTLDVTDQHQAQQRNDRLLRELTTILESTSAGIAYLRGQTLLRYNRQFERLLGLDGGATLEPRLGELLVDAGQEQDLADEALNTLASAGQFETEIEVRLPGREARWCALSMRRMDSPGPELESIAVLSDITRLKSQQMELEAVVRDRELMFSLSDVGIVFLRHGRVQRANEGFSLLSGYSLDELEQRPESSLFDAEWDPAGRDDAESRALVEVGHWTGERVLSRKDGRLQWVQVSKRLVRPGHPEGGVIASYVNVDARHRAEQALVTQAERTRAILDSVFVGIVTVGPHGIEWMNRSARRMFGGELGDFAGKPMSVVAAEDPSHPFRDQALLARLDEGQTHNFECEVAALDGRRFWVVGNAVVTGAHALGGRELTFALLDIDSRRQAERRIAQAQASLQRIIELAPLAITLRDARTLKVLQINQTAADIAERRIDELVGTTPEDIYGDRAAAQFRADMEEALRSEGVTHKEYRVRVKGQPTVWDARFVPLAQPGESPDQLLLVAANVTEQRAAEEARLEAAIAQRELLVKEVHHRIKNNLQGVAGLLQQIAQRKPEMAGPISEVAGQVQAIAHVYGLQVGASGPLRLHKVVEAITGSVQRTFDRSIVLSVAGDGAQQWVLPEAESIPIALTLNELLTNAVKHSLAGDIHCHLQCEPDVVTIDVSNPGTLPPGFTLDQVPAGVSGLGLIRALLPRRSARFALEGGDGVVHATVRLIPPGVSRLMA</sequence>
<dbReference type="Pfam" id="PF13188">
    <property type="entry name" value="PAS_8"/>
    <property type="match status" value="1"/>
</dbReference>
<dbReference type="NCBIfam" id="TIGR00229">
    <property type="entry name" value="sensory_box"/>
    <property type="match status" value="3"/>
</dbReference>
<dbReference type="Pfam" id="PF13426">
    <property type="entry name" value="PAS_9"/>
    <property type="match status" value="2"/>
</dbReference>
<dbReference type="GO" id="GO:0006355">
    <property type="term" value="P:regulation of DNA-templated transcription"/>
    <property type="evidence" value="ECO:0007669"/>
    <property type="project" value="InterPro"/>
</dbReference>
<dbReference type="PANTHER" id="PTHR44757:SF2">
    <property type="entry name" value="BIOFILM ARCHITECTURE MAINTENANCE PROTEIN MBAA"/>
    <property type="match status" value="1"/>
</dbReference>
<dbReference type="InterPro" id="IPR035965">
    <property type="entry name" value="PAS-like_dom_sf"/>
</dbReference>
<dbReference type="Gene3D" id="3.30.450.20">
    <property type="entry name" value="PAS domain"/>
    <property type="match status" value="6"/>
</dbReference>
<evidence type="ECO:0000313" key="4">
    <source>
        <dbReference type="Proteomes" id="UP000238605"/>
    </source>
</evidence>
<gene>
    <name evidence="3" type="ORF">C1704_02940</name>
</gene>
<dbReference type="Pfam" id="PF08448">
    <property type="entry name" value="PAS_4"/>
    <property type="match status" value="2"/>
</dbReference>
<protein>
    <recommendedName>
        <fullName evidence="2">PAS domain-containing protein</fullName>
    </recommendedName>
</protein>
<keyword evidence="4" id="KW-1185">Reference proteome</keyword>
<dbReference type="Proteomes" id="UP000238605">
    <property type="component" value="Unassembled WGS sequence"/>
</dbReference>
<organism evidence="3 4">
    <name type="scientific">Caldimonas caldifontis</name>
    <dbReference type="NCBI Taxonomy" id="1452508"/>
    <lineage>
        <taxon>Bacteria</taxon>
        <taxon>Pseudomonadati</taxon>
        <taxon>Pseudomonadota</taxon>
        <taxon>Betaproteobacteria</taxon>
        <taxon>Burkholderiales</taxon>
        <taxon>Sphaerotilaceae</taxon>
        <taxon>Caldimonas</taxon>
    </lineage>
</organism>
<dbReference type="InterPro" id="IPR013767">
    <property type="entry name" value="PAS_fold"/>
</dbReference>
<dbReference type="CDD" id="cd00130">
    <property type="entry name" value="PAS"/>
    <property type="match status" value="4"/>
</dbReference>
<dbReference type="InterPro" id="IPR011495">
    <property type="entry name" value="Sig_transdc_His_kin_sub2_dim/P"/>
</dbReference>
<dbReference type="OrthoDB" id="9770795at2"/>
<dbReference type="InterPro" id="IPR000014">
    <property type="entry name" value="PAS"/>
</dbReference>
<comment type="caution">
    <text evidence="3">The sequence shown here is derived from an EMBL/GenBank/DDBJ whole genome shotgun (WGS) entry which is preliminary data.</text>
</comment>